<dbReference type="PANTHER" id="PTHR30537">
    <property type="entry name" value="HTH-TYPE TRANSCRIPTIONAL REGULATOR"/>
    <property type="match status" value="1"/>
</dbReference>
<dbReference type="Pfam" id="PF03466">
    <property type="entry name" value="LysR_substrate"/>
    <property type="match status" value="1"/>
</dbReference>
<keyword evidence="4" id="KW-0804">Transcription</keyword>
<evidence type="ECO:0000313" key="7">
    <source>
        <dbReference type="Proteomes" id="UP000202440"/>
    </source>
</evidence>
<dbReference type="InterPro" id="IPR036390">
    <property type="entry name" value="WH_DNA-bd_sf"/>
</dbReference>
<name>A0A222FPM9_9GAMM</name>
<proteinExistence type="inferred from homology"/>
<accession>A0A222FPM9</accession>
<evidence type="ECO:0000256" key="4">
    <source>
        <dbReference type="ARBA" id="ARBA00023163"/>
    </source>
</evidence>
<dbReference type="GO" id="GO:0006351">
    <property type="term" value="P:DNA-templated transcription"/>
    <property type="evidence" value="ECO:0007669"/>
    <property type="project" value="TreeGrafter"/>
</dbReference>
<dbReference type="InterPro" id="IPR005119">
    <property type="entry name" value="LysR_subst-bd"/>
</dbReference>
<evidence type="ECO:0000256" key="3">
    <source>
        <dbReference type="ARBA" id="ARBA00023125"/>
    </source>
</evidence>
<dbReference type="Pfam" id="PF00126">
    <property type="entry name" value="HTH_1"/>
    <property type="match status" value="1"/>
</dbReference>
<gene>
    <name evidence="6" type="ORF">CHH28_16515</name>
</gene>
<dbReference type="PROSITE" id="PS50931">
    <property type="entry name" value="HTH_LYSR"/>
    <property type="match status" value="1"/>
</dbReference>
<keyword evidence="7" id="KW-1185">Reference proteome</keyword>
<dbReference type="InterPro" id="IPR000847">
    <property type="entry name" value="LysR_HTH_N"/>
</dbReference>
<dbReference type="Gene3D" id="3.40.190.290">
    <property type="match status" value="1"/>
</dbReference>
<dbReference type="SUPFAM" id="SSF53850">
    <property type="entry name" value="Periplasmic binding protein-like II"/>
    <property type="match status" value="1"/>
</dbReference>
<comment type="similarity">
    <text evidence="1">Belongs to the LysR transcriptional regulatory family.</text>
</comment>
<dbReference type="FunFam" id="1.10.10.10:FF:000001">
    <property type="entry name" value="LysR family transcriptional regulator"/>
    <property type="match status" value="1"/>
</dbReference>
<dbReference type="InterPro" id="IPR036388">
    <property type="entry name" value="WH-like_DNA-bd_sf"/>
</dbReference>
<feature type="domain" description="HTH lysR-type" evidence="5">
    <location>
        <begin position="2"/>
        <end position="59"/>
    </location>
</feature>
<dbReference type="KEGG" id="bsan:CHH28_16515"/>
<keyword evidence="3" id="KW-0238">DNA-binding</keyword>
<evidence type="ECO:0000256" key="1">
    <source>
        <dbReference type="ARBA" id="ARBA00009437"/>
    </source>
</evidence>
<dbReference type="InterPro" id="IPR058163">
    <property type="entry name" value="LysR-type_TF_proteobact-type"/>
</dbReference>
<evidence type="ECO:0000259" key="5">
    <source>
        <dbReference type="PROSITE" id="PS50931"/>
    </source>
</evidence>
<dbReference type="Gene3D" id="1.10.10.10">
    <property type="entry name" value="Winged helix-like DNA-binding domain superfamily/Winged helix DNA-binding domain"/>
    <property type="match status" value="1"/>
</dbReference>
<dbReference type="AlphaFoldDB" id="A0A222FPM9"/>
<dbReference type="EMBL" id="CP022530">
    <property type="protein sequence ID" value="ASP40968.1"/>
    <property type="molecule type" value="Genomic_DNA"/>
</dbReference>
<dbReference type="Proteomes" id="UP000202440">
    <property type="component" value="Chromosome"/>
</dbReference>
<evidence type="ECO:0000256" key="2">
    <source>
        <dbReference type="ARBA" id="ARBA00023015"/>
    </source>
</evidence>
<organism evidence="6 7">
    <name type="scientific">Bacterioplanes sanyensis</name>
    <dbReference type="NCBI Taxonomy" id="1249553"/>
    <lineage>
        <taxon>Bacteria</taxon>
        <taxon>Pseudomonadati</taxon>
        <taxon>Pseudomonadota</taxon>
        <taxon>Gammaproteobacteria</taxon>
        <taxon>Oceanospirillales</taxon>
        <taxon>Oceanospirillaceae</taxon>
        <taxon>Bacterioplanes</taxon>
    </lineage>
</organism>
<dbReference type="GO" id="GO:0003700">
    <property type="term" value="F:DNA-binding transcription factor activity"/>
    <property type="evidence" value="ECO:0007669"/>
    <property type="project" value="InterPro"/>
</dbReference>
<dbReference type="OrthoDB" id="9815676at2"/>
<reference evidence="6 7" key="1">
    <citation type="submission" date="2017-07" db="EMBL/GenBank/DDBJ databases">
        <title>Annotated genome sequence of Bacterioplanes sanyensis isolated from Red Sea.</title>
        <authorList>
            <person name="Rehman Z.U."/>
        </authorList>
    </citation>
    <scope>NUCLEOTIDE SEQUENCE [LARGE SCALE GENOMIC DNA]</scope>
    <source>
        <strain evidence="6 7">NV9</strain>
    </source>
</reference>
<protein>
    <submittedName>
        <fullName evidence="6">LysR family transcriptional regulator</fullName>
    </submittedName>
</protein>
<evidence type="ECO:0000313" key="6">
    <source>
        <dbReference type="EMBL" id="ASP40968.1"/>
    </source>
</evidence>
<dbReference type="FunFam" id="3.40.190.290:FF:000001">
    <property type="entry name" value="Transcriptional regulator, LysR family"/>
    <property type="match status" value="1"/>
</dbReference>
<dbReference type="GO" id="GO:0043565">
    <property type="term" value="F:sequence-specific DNA binding"/>
    <property type="evidence" value="ECO:0007669"/>
    <property type="project" value="TreeGrafter"/>
</dbReference>
<dbReference type="PANTHER" id="PTHR30537:SF10">
    <property type="entry name" value="TRANSCRIPTIONAL REGULATOR-RELATED"/>
    <property type="match status" value="1"/>
</dbReference>
<keyword evidence="2" id="KW-0805">Transcription regulation</keyword>
<sequence length="287" mass="32210">MPDWSGVREFVAVAERGSFTRAAQWLGLSTAHISRQIQALEQRLGSVLLHRTTRKVSLTESGEQYWRQCRPLLDALAEAERSLGQWQTTPVGRLRVTAPMSYGERHIAPLLNSFAARYPQLQLHYWLTNQALDLTEQGYDLAIRVGPLQDSRLIAQRLAGRRLIVCASPEYLAAFGCPQSAQQLQQHHCLAGTLDYWRFADGQVVAISPRLRVNSGPALLDAALKGLGVVQLPDYYVDRYLDSGQLRAVLESYQPQEEGIWALYPNSLRASVKVRLLVEHLQAQLSP</sequence>
<dbReference type="SUPFAM" id="SSF46785">
    <property type="entry name" value="Winged helix' DNA-binding domain"/>
    <property type="match status" value="1"/>
</dbReference>